<evidence type="ECO:0000313" key="4">
    <source>
        <dbReference type="Proteomes" id="UP000572680"/>
    </source>
</evidence>
<evidence type="ECO:0000259" key="2">
    <source>
        <dbReference type="Pfam" id="PF04389"/>
    </source>
</evidence>
<feature type="domain" description="Peptidase M28" evidence="2">
    <location>
        <begin position="249"/>
        <end position="466"/>
    </location>
</feature>
<keyword evidence="4" id="KW-1185">Reference proteome</keyword>
<dbReference type="EC" id="3.4.11.15" evidence="3"/>
<dbReference type="InterPro" id="IPR046450">
    <property type="entry name" value="PA_dom_sf"/>
</dbReference>
<dbReference type="AlphaFoldDB" id="A0A7W3LNM3"/>
<dbReference type="Pfam" id="PF02225">
    <property type="entry name" value="PA"/>
    <property type="match status" value="1"/>
</dbReference>
<dbReference type="EMBL" id="JACJIA010000003">
    <property type="protein sequence ID" value="MBA8951345.1"/>
    <property type="molecule type" value="Genomic_DNA"/>
</dbReference>
<dbReference type="Pfam" id="PF04389">
    <property type="entry name" value="Peptidase_M28"/>
    <property type="match status" value="1"/>
</dbReference>
<keyword evidence="3" id="KW-0031">Aminopeptidase</keyword>
<evidence type="ECO:0000313" key="3">
    <source>
        <dbReference type="EMBL" id="MBA8951345.1"/>
    </source>
</evidence>
<dbReference type="Gene3D" id="3.50.30.30">
    <property type="match status" value="1"/>
</dbReference>
<dbReference type="InterPro" id="IPR045175">
    <property type="entry name" value="M28_fam"/>
</dbReference>
<dbReference type="GO" id="GO:0008235">
    <property type="term" value="F:metalloexopeptidase activity"/>
    <property type="evidence" value="ECO:0007669"/>
    <property type="project" value="InterPro"/>
</dbReference>
<dbReference type="InterPro" id="IPR003137">
    <property type="entry name" value="PA_domain"/>
</dbReference>
<name>A0A7W3LNM3_ACTNM</name>
<evidence type="ECO:0000259" key="1">
    <source>
        <dbReference type="Pfam" id="PF02225"/>
    </source>
</evidence>
<dbReference type="Gene3D" id="3.40.630.10">
    <property type="entry name" value="Zn peptidases"/>
    <property type="match status" value="1"/>
</dbReference>
<dbReference type="GO" id="GO:0006508">
    <property type="term" value="P:proteolysis"/>
    <property type="evidence" value="ECO:0007669"/>
    <property type="project" value="InterPro"/>
</dbReference>
<proteinExistence type="predicted"/>
<dbReference type="PANTHER" id="PTHR12147:SF26">
    <property type="entry name" value="PEPTIDASE M28 DOMAIN-CONTAINING PROTEIN"/>
    <property type="match status" value="1"/>
</dbReference>
<keyword evidence="3" id="KW-0378">Hydrolase</keyword>
<dbReference type="Proteomes" id="UP000572680">
    <property type="component" value="Unassembled WGS sequence"/>
</dbReference>
<dbReference type="PANTHER" id="PTHR12147">
    <property type="entry name" value="METALLOPEPTIDASE M28 FAMILY MEMBER"/>
    <property type="match status" value="1"/>
</dbReference>
<keyword evidence="3" id="KW-0645">Protease</keyword>
<reference evidence="3 4" key="1">
    <citation type="submission" date="2020-08" db="EMBL/GenBank/DDBJ databases">
        <title>Genomic Encyclopedia of Type Strains, Phase IV (KMG-IV): sequencing the most valuable type-strain genomes for metagenomic binning, comparative biology and taxonomic classification.</title>
        <authorList>
            <person name="Goeker M."/>
        </authorList>
    </citation>
    <scope>NUCLEOTIDE SEQUENCE [LARGE SCALE GENOMIC DNA]</scope>
    <source>
        <strain evidence="3 4">DSM 44197</strain>
    </source>
</reference>
<accession>A0A7W3LNM3</accession>
<gene>
    <name evidence="3" type="ORF">HNR61_002976</name>
</gene>
<dbReference type="InterPro" id="IPR007484">
    <property type="entry name" value="Peptidase_M28"/>
</dbReference>
<dbReference type="GO" id="GO:0004177">
    <property type="term" value="F:aminopeptidase activity"/>
    <property type="evidence" value="ECO:0007669"/>
    <property type="project" value="UniProtKB-KW"/>
</dbReference>
<protein>
    <submittedName>
        <fullName evidence="3">Aminopeptidase Y</fullName>
        <ecNumber evidence="3">3.4.11.15</ecNumber>
    </submittedName>
</protein>
<sequence>MRKFALGAVVALPVALPPVTLVTVPPAAAGPDLARSVTAKDVRRHLESLQAIAEDNGGDRAMERSGYDASVRYVVGRLRKAGFTPAVRPFTFRRWEPRMPPVLTRVSPGEAAYQHGTDYAVIEHSGSGDVTAGVTPVDVPADGGVGDAGCQAEDFAGFPRGNIALVQRGTCNFVVKADHARAAGASAVVIYNRPGQGGLVRPSLEAPRTLPAVFVTREVGADLLDAAREETPRLRIRTDSRYVRHRSSNIIADTRWGRPDRVVVVGAHLDSVPGGAGVNDNGTGVAAVLAVAQKIHKLGSKQIRNRVRFAFWGAEEEGLRGSRAYVKSLPAAQRSKIALNLNFDMLGSVNGVRGVYDGDGSTGSNGAKPPPGSGAIEKTFRDYYARRRLPLVETEFSGRSDYGPFIEAGIPAGGLFSGAEMKKTPEEAKLFGGRAGEPYDPCYHQGCDTIGNVHWKLLDTHVDGVAFAVQRFAGSTLPVNGEVRGRARSLGTGPGSFAWVGDRRAR</sequence>
<comment type="caution">
    <text evidence="3">The sequence shown here is derived from an EMBL/GenBank/DDBJ whole genome shotgun (WGS) entry which is preliminary data.</text>
</comment>
<dbReference type="SUPFAM" id="SSF52025">
    <property type="entry name" value="PA domain"/>
    <property type="match status" value="1"/>
</dbReference>
<organism evidence="3 4">
    <name type="scientific">Actinomadura namibiensis</name>
    <dbReference type="NCBI Taxonomy" id="182080"/>
    <lineage>
        <taxon>Bacteria</taxon>
        <taxon>Bacillati</taxon>
        <taxon>Actinomycetota</taxon>
        <taxon>Actinomycetes</taxon>
        <taxon>Streptosporangiales</taxon>
        <taxon>Thermomonosporaceae</taxon>
        <taxon>Actinomadura</taxon>
    </lineage>
</organism>
<dbReference type="SUPFAM" id="SSF53187">
    <property type="entry name" value="Zn-dependent exopeptidases"/>
    <property type="match status" value="1"/>
</dbReference>
<feature type="domain" description="PA" evidence="1">
    <location>
        <begin position="146"/>
        <end position="223"/>
    </location>
</feature>